<dbReference type="SUPFAM" id="SSF158682">
    <property type="entry name" value="TerB-like"/>
    <property type="match status" value="2"/>
</dbReference>
<gene>
    <name evidence="2" type="ORF">A6A03_08145</name>
</gene>
<evidence type="ECO:0000259" key="1">
    <source>
        <dbReference type="Pfam" id="PF05099"/>
    </source>
</evidence>
<dbReference type="Gene3D" id="1.10.3680.10">
    <property type="entry name" value="TerB-like"/>
    <property type="match status" value="2"/>
</dbReference>
<name>A0A178MI49_9CHLR</name>
<organism evidence="2 3">
    <name type="scientific">Chloroflexus islandicus</name>
    <dbReference type="NCBI Taxonomy" id="1707952"/>
    <lineage>
        <taxon>Bacteria</taxon>
        <taxon>Bacillati</taxon>
        <taxon>Chloroflexota</taxon>
        <taxon>Chloroflexia</taxon>
        <taxon>Chloroflexales</taxon>
        <taxon>Chloroflexineae</taxon>
        <taxon>Chloroflexaceae</taxon>
        <taxon>Chloroflexus</taxon>
    </lineage>
</organism>
<evidence type="ECO:0000313" key="2">
    <source>
        <dbReference type="EMBL" id="OAN48346.1"/>
    </source>
</evidence>
<dbReference type="Proteomes" id="UP000078287">
    <property type="component" value="Unassembled WGS sequence"/>
</dbReference>
<dbReference type="AlphaFoldDB" id="A0A178MI49"/>
<dbReference type="Pfam" id="PF05099">
    <property type="entry name" value="TerB"/>
    <property type="match status" value="1"/>
</dbReference>
<dbReference type="CDD" id="cd07313">
    <property type="entry name" value="terB_like_2"/>
    <property type="match status" value="1"/>
</dbReference>
<evidence type="ECO:0000313" key="3">
    <source>
        <dbReference type="Proteomes" id="UP000078287"/>
    </source>
</evidence>
<dbReference type="RefSeq" id="WP_066783036.1">
    <property type="nucleotide sequence ID" value="NZ_LWQS01000032.1"/>
</dbReference>
<dbReference type="STRING" id="1707952.A6A03_08145"/>
<comment type="caution">
    <text evidence="2">The sequence shown here is derived from an EMBL/GenBank/DDBJ whole genome shotgun (WGS) entry which is preliminary data.</text>
</comment>
<dbReference type="InterPro" id="IPR007791">
    <property type="entry name" value="DjlA_N"/>
</dbReference>
<dbReference type="OrthoDB" id="149095at2"/>
<reference evidence="2 3" key="1">
    <citation type="submission" date="2016-04" db="EMBL/GenBank/DDBJ databases">
        <title>Chloroflexus islandicus sp. nov., a thermophilic filamentous anoxygenic phototrophic bacterium from geyser Strokkur (Iceland).</title>
        <authorList>
            <person name="Gaisin V.A."/>
            <person name="Kalashnikov A.M."/>
            <person name="Sukhacheva M.V."/>
            <person name="Grouzdev D.S."/>
            <person name="Ivanov T.M."/>
            <person name="Kuznetsov B."/>
            <person name="Gorlenko V.M."/>
        </authorList>
    </citation>
    <scope>NUCLEOTIDE SEQUENCE [LARGE SCALE GENOMIC DNA]</scope>
    <source>
        <strain evidence="3">isl-2</strain>
    </source>
</reference>
<dbReference type="EMBL" id="LWQS01000032">
    <property type="protein sequence ID" value="OAN48346.1"/>
    <property type="molecule type" value="Genomic_DNA"/>
</dbReference>
<accession>A0A178MI49</accession>
<dbReference type="InterPro" id="IPR029024">
    <property type="entry name" value="TerB-like"/>
</dbReference>
<proteinExistence type="predicted"/>
<keyword evidence="3" id="KW-1185">Reference proteome</keyword>
<dbReference type="CDD" id="cd07177">
    <property type="entry name" value="terB_like"/>
    <property type="match status" value="1"/>
</dbReference>
<feature type="domain" description="Co-chaperone DjlA N-terminal" evidence="1">
    <location>
        <begin position="188"/>
        <end position="299"/>
    </location>
</feature>
<sequence length="310" mass="34357">MAKHPLAMALAKVIIAAAWADGELMLDEINDLKRLLAELGQTSGNLALTAEEWAELEIYLHSPVEAAERARLIADLRDLIATPAERQIAINAIDRLLAADRVLTPAERAVAQEIHAALDHDNHSLLHQLGRAFRLALGIRARGPNREDLLPEFLRNRIYYALHMRLGVHIDELGVDQHEVYVLALAGGLLARVARVDEEVTPAEHDKIVAILEEWWHLDHARATLVAEVALAESAASLDFFRLAKEFAESTTVEQRERFLDALFAVAIADGELSGAESAEISRITAAINLPHDRFVAARMRLPRQPGKRL</sequence>
<protein>
    <recommendedName>
        <fullName evidence="1">Co-chaperone DjlA N-terminal domain-containing protein</fullName>
    </recommendedName>
</protein>